<gene>
    <name evidence="1" type="ORF">S01H4_25912</name>
</gene>
<name>X1C824_9ZZZZ</name>
<comment type="caution">
    <text evidence="1">The sequence shown here is derived from an EMBL/GenBank/DDBJ whole genome shotgun (WGS) entry which is preliminary data.</text>
</comment>
<feature type="non-terminal residue" evidence="1">
    <location>
        <position position="1"/>
    </location>
</feature>
<evidence type="ECO:0000313" key="1">
    <source>
        <dbReference type="EMBL" id="GAG80556.1"/>
    </source>
</evidence>
<dbReference type="EMBL" id="BART01012405">
    <property type="protein sequence ID" value="GAG80556.1"/>
    <property type="molecule type" value="Genomic_DNA"/>
</dbReference>
<dbReference type="AlphaFoldDB" id="X1C824"/>
<proteinExistence type="predicted"/>
<reference evidence="1" key="1">
    <citation type="journal article" date="2014" name="Front. Microbiol.">
        <title>High frequency of phylogenetically diverse reductive dehalogenase-homologous genes in deep subseafloor sedimentary metagenomes.</title>
        <authorList>
            <person name="Kawai M."/>
            <person name="Futagami T."/>
            <person name="Toyoda A."/>
            <person name="Takaki Y."/>
            <person name="Nishi S."/>
            <person name="Hori S."/>
            <person name="Arai W."/>
            <person name="Tsubouchi T."/>
            <person name="Morono Y."/>
            <person name="Uchiyama I."/>
            <person name="Ito T."/>
            <person name="Fujiyama A."/>
            <person name="Inagaki F."/>
            <person name="Takami H."/>
        </authorList>
    </citation>
    <scope>NUCLEOTIDE SEQUENCE</scope>
    <source>
        <strain evidence="1">Expedition CK06-06</strain>
    </source>
</reference>
<organism evidence="1">
    <name type="scientific">marine sediment metagenome</name>
    <dbReference type="NCBI Taxonomy" id="412755"/>
    <lineage>
        <taxon>unclassified sequences</taxon>
        <taxon>metagenomes</taxon>
        <taxon>ecological metagenomes</taxon>
    </lineage>
</organism>
<accession>X1C824</accession>
<protein>
    <submittedName>
        <fullName evidence="1">Uncharacterized protein</fullName>
    </submittedName>
</protein>
<sequence>RSRFVAEQMVNKDFILNIEFDDLDNQIVFKTNHRDQFFDTFMEIVVTHNIEIEEMISPDDNLQAVFDYLIER</sequence>